<evidence type="ECO:0000256" key="1">
    <source>
        <dbReference type="SAM" id="MobiDB-lite"/>
    </source>
</evidence>
<evidence type="ECO:0000313" key="2">
    <source>
        <dbReference type="EMBL" id="KAI5342797.1"/>
    </source>
</evidence>
<accession>A0AAD4WIP8</accession>
<dbReference type="Proteomes" id="UP001054821">
    <property type="component" value="Chromosome 2"/>
</dbReference>
<organism evidence="2 3">
    <name type="scientific">Prunus dulcis</name>
    <name type="common">Almond</name>
    <name type="synonym">Amygdalus dulcis</name>
    <dbReference type="NCBI Taxonomy" id="3755"/>
    <lineage>
        <taxon>Eukaryota</taxon>
        <taxon>Viridiplantae</taxon>
        <taxon>Streptophyta</taxon>
        <taxon>Embryophyta</taxon>
        <taxon>Tracheophyta</taxon>
        <taxon>Spermatophyta</taxon>
        <taxon>Magnoliopsida</taxon>
        <taxon>eudicotyledons</taxon>
        <taxon>Gunneridae</taxon>
        <taxon>Pentapetalae</taxon>
        <taxon>rosids</taxon>
        <taxon>fabids</taxon>
        <taxon>Rosales</taxon>
        <taxon>Rosaceae</taxon>
        <taxon>Amygdaloideae</taxon>
        <taxon>Amygdaleae</taxon>
        <taxon>Prunus</taxon>
    </lineage>
</organism>
<evidence type="ECO:0000313" key="3">
    <source>
        <dbReference type="Proteomes" id="UP001054821"/>
    </source>
</evidence>
<feature type="region of interest" description="Disordered" evidence="1">
    <location>
        <begin position="46"/>
        <end position="78"/>
    </location>
</feature>
<name>A0AAD4WIP8_PRUDU</name>
<sequence length="212" mass="22931">MCQVIFHLQGAGPIPVISCGVHLLGHQVADASGSAMAVDDDITMNESTSCVGKSPRRSDITAVDDHDHQEQSLCSSSEPADLPKRRHILYILKPNATNHGTPKLSELEAGAIPGWVTTLGSCSVSSQKQNRAGWNSEVKRVGGWSNPRMGDHPGKLFRDFIIKMSMLTASSTIVSSPLLPTGAHFPTHLGSIKKGIESHRLAQLHPENYLRR</sequence>
<gene>
    <name evidence="2" type="ORF">L3X38_010673</name>
</gene>
<reference evidence="2 3" key="1">
    <citation type="journal article" date="2022" name="G3 (Bethesda)">
        <title>Whole-genome sequence and methylome profiling of the almond [Prunus dulcis (Mill.) D.A. Webb] cultivar 'Nonpareil'.</title>
        <authorList>
            <person name="D'Amico-Willman K.M."/>
            <person name="Ouma W.Z."/>
            <person name="Meulia T."/>
            <person name="Sideli G.M."/>
            <person name="Gradziel T.M."/>
            <person name="Fresnedo-Ramirez J."/>
        </authorList>
    </citation>
    <scope>NUCLEOTIDE SEQUENCE [LARGE SCALE GENOMIC DNA]</scope>
    <source>
        <strain evidence="2">Clone GOH B32 T37-40</strain>
    </source>
</reference>
<feature type="compositionally biased region" description="Basic and acidic residues" evidence="1">
    <location>
        <begin position="56"/>
        <end position="70"/>
    </location>
</feature>
<keyword evidence="3" id="KW-1185">Reference proteome</keyword>
<dbReference type="AlphaFoldDB" id="A0AAD4WIP8"/>
<protein>
    <submittedName>
        <fullName evidence="2">Uncharacterized protein</fullName>
    </submittedName>
</protein>
<dbReference type="EMBL" id="JAJFAZ020000002">
    <property type="protein sequence ID" value="KAI5342797.1"/>
    <property type="molecule type" value="Genomic_DNA"/>
</dbReference>
<comment type="caution">
    <text evidence="2">The sequence shown here is derived from an EMBL/GenBank/DDBJ whole genome shotgun (WGS) entry which is preliminary data.</text>
</comment>
<proteinExistence type="predicted"/>